<evidence type="ECO:0000256" key="5">
    <source>
        <dbReference type="ARBA" id="ARBA00023085"/>
    </source>
</evidence>
<keyword evidence="5" id="KW-0063">Aspartyl esterase</keyword>
<feature type="signal peptide" evidence="6">
    <location>
        <begin position="1"/>
        <end position="20"/>
    </location>
</feature>
<evidence type="ECO:0000313" key="9">
    <source>
        <dbReference type="RefSeq" id="XP_019100910.1"/>
    </source>
</evidence>
<reference evidence="9" key="2">
    <citation type="submission" date="2025-08" db="UniProtKB">
        <authorList>
            <consortium name="RefSeq"/>
        </authorList>
    </citation>
    <scope>IDENTIFICATION</scope>
    <source>
        <tissue evidence="9">Leaf</tissue>
    </source>
</reference>
<comment type="similarity">
    <text evidence="2">Belongs to the pectinesterase family.</text>
</comment>
<dbReference type="InterPro" id="IPR011050">
    <property type="entry name" value="Pectin_lyase_fold/virulence"/>
</dbReference>
<gene>
    <name evidence="9" type="primary">LOC104789508</name>
</gene>
<evidence type="ECO:0000313" key="8">
    <source>
        <dbReference type="Proteomes" id="UP000694864"/>
    </source>
</evidence>
<accession>A0ABM1RPH2</accession>
<dbReference type="SUPFAM" id="SSF51126">
    <property type="entry name" value="Pectin lyase-like"/>
    <property type="match status" value="1"/>
</dbReference>
<comment type="pathway">
    <text evidence="1">Glycan metabolism; pectin degradation; 2-dehydro-3-deoxy-D-gluconate from pectin: step 1/5.</text>
</comment>
<keyword evidence="4" id="KW-0378">Hydrolase</keyword>
<evidence type="ECO:0000256" key="3">
    <source>
        <dbReference type="ARBA" id="ARBA00013229"/>
    </source>
</evidence>
<feature type="chain" id="PRO_5045665292" description="pectinesterase" evidence="6">
    <location>
        <begin position="21"/>
        <end position="369"/>
    </location>
</feature>
<dbReference type="Pfam" id="PF01095">
    <property type="entry name" value="Pectinesterase"/>
    <property type="match status" value="1"/>
</dbReference>
<feature type="domain" description="Pectinesterase catalytic" evidence="7">
    <location>
        <begin position="43"/>
        <end position="323"/>
    </location>
</feature>
<evidence type="ECO:0000256" key="2">
    <source>
        <dbReference type="ARBA" id="ARBA00008891"/>
    </source>
</evidence>
<protein>
    <recommendedName>
        <fullName evidence="3">pectinesterase</fullName>
        <ecNumber evidence="3">3.1.1.11</ecNumber>
    </recommendedName>
</protein>
<dbReference type="PANTHER" id="PTHR31321:SF128">
    <property type="entry name" value="PECTINESTERASE CATALYTIC DOMAIN-CONTAINING PROTEIN"/>
    <property type="match status" value="1"/>
</dbReference>
<dbReference type="PANTHER" id="PTHR31321">
    <property type="entry name" value="ACYL-COA THIOESTER HYDROLASE YBHC-RELATED"/>
    <property type="match status" value="1"/>
</dbReference>
<proteinExistence type="inferred from homology"/>
<dbReference type="Proteomes" id="UP000694864">
    <property type="component" value="Chromosome 5"/>
</dbReference>
<evidence type="ECO:0000256" key="6">
    <source>
        <dbReference type="SAM" id="SignalP"/>
    </source>
</evidence>
<evidence type="ECO:0000256" key="4">
    <source>
        <dbReference type="ARBA" id="ARBA00022801"/>
    </source>
</evidence>
<dbReference type="InterPro" id="IPR000070">
    <property type="entry name" value="Pectinesterase_cat"/>
</dbReference>
<dbReference type="RefSeq" id="XP_019100910.1">
    <property type="nucleotide sequence ID" value="XM_019245365.1"/>
</dbReference>
<sequence length="369" mass="40752">MESLVCVFALSVLYVTVVSSHTVPNVFEGIRLKDTNNVIVKTIVVDQSGHGNFKTIQAAIDSVPFGMNNWTKIVVRQGTYYEKVTIPKKKTKIQLEGNRSSRTIIQYNDAGSSVKSATLTVLAEFFVATNITFKNTYNQEKPMTRYEEIRVAPAVLLTADKAAFFGCGFFGMQDTVGDLVGRHYFQQCFIKGAIDFIWGGGQSIYQSCTIEVMGVTTATASNDEVNRGLIAGYITAQGRGTEKDTSGFVFSGCAIFGPGKAFLGRAYGGYSRVVFSNTNMANVIVPQGWDSWTHPKEVNKVTFVEVNCKGPGANKKGRVAWEKNLSPQDVSYFINHKTFLNKDGWIDSLPPHRRILGFKCKPFFSPPPF</sequence>
<dbReference type="Gene3D" id="2.160.20.10">
    <property type="entry name" value="Single-stranded right-handed beta-helix, Pectin lyase-like"/>
    <property type="match status" value="1"/>
</dbReference>
<organism evidence="8 9">
    <name type="scientific">Camelina sativa</name>
    <name type="common">False flax</name>
    <name type="synonym">Myagrum sativum</name>
    <dbReference type="NCBI Taxonomy" id="90675"/>
    <lineage>
        <taxon>Eukaryota</taxon>
        <taxon>Viridiplantae</taxon>
        <taxon>Streptophyta</taxon>
        <taxon>Embryophyta</taxon>
        <taxon>Tracheophyta</taxon>
        <taxon>Spermatophyta</taxon>
        <taxon>Magnoliopsida</taxon>
        <taxon>eudicotyledons</taxon>
        <taxon>Gunneridae</taxon>
        <taxon>Pentapetalae</taxon>
        <taxon>rosids</taxon>
        <taxon>malvids</taxon>
        <taxon>Brassicales</taxon>
        <taxon>Brassicaceae</taxon>
        <taxon>Camelineae</taxon>
        <taxon>Camelina</taxon>
    </lineage>
</organism>
<name>A0ABM1RPH2_CAMSA</name>
<evidence type="ECO:0000256" key="1">
    <source>
        <dbReference type="ARBA" id="ARBA00005184"/>
    </source>
</evidence>
<dbReference type="EC" id="3.1.1.11" evidence="3"/>
<evidence type="ECO:0000259" key="7">
    <source>
        <dbReference type="Pfam" id="PF01095"/>
    </source>
</evidence>
<reference evidence="8" key="1">
    <citation type="journal article" date="2014" name="Nat. Commun.">
        <title>The emerging biofuel crop Camelina sativa retains a highly undifferentiated hexaploid genome structure.</title>
        <authorList>
            <person name="Kagale S."/>
            <person name="Koh C."/>
            <person name="Nixon J."/>
            <person name="Bollina V."/>
            <person name="Clarke W.E."/>
            <person name="Tuteja R."/>
            <person name="Spillane C."/>
            <person name="Robinson S.J."/>
            <person name="Links M.G."/>
            <person name="Clarke C."/>
            <person name="Higgins E.E."/>
            <person name="Huebert T."/>
            <person name="Sharpe A.G."/>
            <person name="Parkin I.A."/>
        </authorList>
    </citation>
    <scope>NUCLEOTIDE SEQUENCE [LARGE SCALE GENOMIC DNA]</scope>
    <source>
        <strain evidence="8">cv. DH55</strain>
    </source>
</reference>
<keyword evidence="6" id="KW-0732">Signal</keyword>
<dbReference type="InterPro" id="IPR012334">
    <property type="entry name" value="Pectin_lyas_fold"/>
</dbReference>
<dbReference type="GeneID" id="104789508"/>
<keyword evidence="8" id="KW-1185">Reference proteome</keyword>